<feature type="transmembrane region" description="Helical" evidence="1">
    <location>
        <begin position="246"/>
        <end position="263"/>
    </location>
</feature>
<dbReference type="Proteomes" id="UP001204953">
    <property type="component" value="Unassembled WGS sequence"/>
</dbReference>
<feature type="transmembrane region" description="Helical" evidence="1">
    <location>
        <begin position="370"/>
        <end position="388"/>
    </location>
</feature>
<reference evidence="3" key="1">
    <citation type="submission" date="2022-06" db="EMBL/GenBank/DDBJ databases">
        <title>New cyanobacteria of genus Symplocastrum in benthos of Lake Baikal.</title>
        <authorList>
            <person name="Sorokovikova E."/>
            <person name="Tikhonova I."/>
            <person name="Krasnopeev A."/>
            <person name="Evseev P."/>
            <person name="Gladkikh A."/>
            <person name="Belykh O."/>
        </authorList>
    </citation>
    <scope>NUCLEOTIDE SEQUENCE</scope>
    <source>
        <strain evidence="3">BBK-W-15</strain>
    </source>
</reference>
<evidence type="ECO:0000256" key="1">
    <source>
        <dbReference type="SAM" id="Phobius"/>
    </source>
</evidence>
<dbReference type="EMBL" id="JAMZMM010000383">
    <property type="protein sequence ID" value="MCP2731716.1"/>
    <property type="molecule type" value="Genomic_DNA"/>
</dbReference>
<feature type="transmembrane region" description="Helical" evidence="1">
    <location>
        <begin position="316"/>
        <end position="336"/>
    </location>
</feature>
<dbReference type="AlphaFoldDB" id="A0AAE3KQC7"/>
<feature type="transmembrane region" description="Helical" evidence="1">
    <location>
        <begin position="140"/>
        <end position="157"/>
    </location>
</feature>
<dbReference type="Pfam" id="PF09925">
    <property type="entry name" value="DUF2157"/>
    <property type="match status" value="1"/>
</dbReference>
<keyword evidence="1" id="KW-0812">Transmembrane</keyword>
<keyword evidence="1" id="KW-0472">Membrane</keyword>
<feature type="transmembrane region" description="Helical" evidence="1">
    <location>
        <begin position="423"/>
        <end position="444"/>
    </location>
</feature>
<feature type="transmembrane region" description="Helical" evidence="1">
    <location>
        <begin position="219"/>
        <end position="240"/>
    </location>
</feature>
<feature type="transmembrane region" description="Helical" evidence="1">
    <location>
        <begin position="348"/>
        <end position="364"/>
    </location>
</feature>
<feature type="transmembrane region" description="Helical" evidence="1">
    <location>
        <begin position="400"/>
        <end position="417"/>
    </location>
</feature>
<feature type="transmembrane region" description="Helical" evidence="1">
    <location>
        <begin position="191"/>
        <end position="212"/>
    </location>
</feature>
<organism evidence="3 4">
    <name type="scientific">Limnofasciculus baicalensis BBK-W-15</name>
    <dbReference type="NCBI Taxonomy" id="2699891"/>
    <lineage>
        <taxon>Bacteria</taxon>
        <taxon>Bacillati</taxon>
        <taxon>Cyanobacteriota</taxon>
        <taxon>Cyanophyceae</taxon>
        <taxon>Coleofasciculales</taxon>
        <taxon>Coleofasciculaceae</taxon>
        <taxon>Limnofasciculus</taxon>
        <taxon>Limnofasciculus baicalensis</taxon>
    </lineage>
</organism>
<feature type="transmembrane region" description="Helical" evidence="1">
    <location>
        <begin position="162"/>
        <end position="179"/>
    </location>
</feature>
<name>A0AAE3KQC7_9CYAN</name>
<keyword evidence="4" id="KW-1185">Reference proteome</keyword>
<keyword evidence="1" id="KW-1133">Transmembrane helix</keyword>
<feature type="domain" description="DUF2157" evidence="2">
    <location>
        <begin position="15"/>
        <end position="162"/>
    </location>
</feature>
<feature type="transmembrane region" description="Helical" evidence="1">
    <location>
        <begin position="284"/>
        <end position="304"/>
    </location>
</feature>
<dbReference type="InterPro" id="IPR018677">
    <property type="entry name" value="DUF2157"/>
</dbReference>
<proteinExistence type="predicted"/>
<evidence type="ECO:0000313" key="4">
    <source>
        <dbReference type="Proteomes" id="UP001204953"/>
    </source>
</evidence>
<feature type="transmembrane region" description="Helical" evidence="1">
    <location>
        <begin position="51"/>
        <end position="75"/>
    </location>
</feature>
<protein>
    <submittedName>
        <fullName evidence="3">DUF2157 domain-containing protein</fullName>
    </submittedName>
</protein>
<comment type="caution">
    <text evidence="3">The sequence shown here is derived from an EMBL/GenBank/DDBJ whole genome shotgun (WGS) entry which is preliminary data.</text>
</comment>
<feature type="transmembrane region" description="Helical" evidence="1">
    <location>
        <begin position="81"/>
        <end position="101"/>
    </location>
</feature>
<gene>
    <name evidence="3" type="ORF">NJ959_25120</name>
</gene>
<evidence type="ECO:0000259" key="2">
    <source>
        <dbReference type="Pfam" id="PF09925"/>
    </source>
</evidence>
<accession>A0AAE3KQC7</accession>
<feature type="transmembrane region" description="Helical" evidence="1">
    <location>
        <begin position="113"/>
        <end position="134"/>
    </location>
</feature>
<dbReference type="RefSeq" id="WP_254014448.1">
    <property type="nucleotide sequence ID" value="NZ_JAMZMM010000383.1"/>
</dbReference>
<sequence>MSSDKFRRQLREEVEQWHSEGLIDSSLYDKLCHRYQFSELERFTRNRFVRILLLLGSILLCLGILTFIAANWQIWSRELKVGFFLIIFLSLNTVGFFLWRYPKQGLRNLLGEGLLMLGGLTLGANMLLMSQLFLQNKPIYQFYLAWGLGVLAMAYSLQMKSLGILSILLTALGYLLGQIQPDFLILGEFPVLRLMVQHMPLLAGFMFIPLAYKCRSQWIFRLGLLSIIYSFEANLLRLNLLIPQPWLAAIASSLPPAMLWGYSDSLWGKYLPKVKLFDRTSRTLAILFLICLFFLLSFYGIWHLSFVPVANDISVLHWHLLLDIMILGGFTIWEWLRLLRRWDFNSSLIAGAIAISAIVPYIHLSTGNFAITAIVIFNLLLFLLALGLIREGLKQVQRRLFWGGIVLLTLQIFSRMLEYTNDLMFISVVLFLCGLAGISSGLWFERYLQRR</sequence>
<evidence type="ECO:0000313" key="3">
    <source>
        <dbReference type="EMBL" id="MCP2731716.1"/>
    </source>
</evidence>